<evidence type="ECO:0000256" key="6">
    <source>
        <dbReference type="ARBA" id="ARBA00023242"/>
    </source>
</evidence>
<feature type="compositionally biased region" description="Acidic residues" evidence="7">
    <location>
        <begin position="573"/>
        <end position="584"/>
    </location>
</feature>
<feature type="compositionally biased region" description="Polar residues" evidence="7">
    <location>
        <begin position="1"/>
        <end position="12"/>
    </location>
</feature>
<proteinExistence type="predicted"/>
<keyword evidence="2" id="KW-0235">DNA replication</keyword>
<sequence length="1070" mass="123574">MEINSENLNSISPGAGQKKLKQTRLPFTIISPGASDKSGKSASSDTKKRKLSNEDIEEPLPVPKINKIVATKENEVLDLIDDSNDEESTEKIKIKLPGPMKKSNKKLKLDNSTLENHDSKKHSKGGKIRSHKKGIEINKSIVSVKVEEKEIINLDSDDDDEPQPLDVFLSVEDTEKEKPCDISLVEDTEKEKTCEVSLGTNENIERVLTGNIDTLKTDEVLESSNAEKINDEKLNESVDLITDGSFSESFSKINTPNSKVKNTPESGLKRSHKKISEEEKLQRQREREEARRIEREAKEAQKRQEREAKEQQRLREKQEREAKLQKERDEKEAQKRAEKEERERKKQAELEQKAEEKKQKELKKEEERLKKEEEKQKKELEKQQREEEERRKKEEADQKWKKSAQLMKKFFVPKKNDTKQMDEESSNDSEKISIVQNFMPFEVKENMRLAPVIRTRLNEIAREKLENILKSYNGDTSSTYLNELKTNYIPGKCSSVSWQEEDDSQDIILIDTKGQEHQLEQIKKPKQKYKAKFLSFHENRRPAFYGTWRKQSAIVKGRKPFATDMKYFDYEVDSDEEWEEEEPGESLHGSDDEKDKDNVDDDYEVDNDFFVPHGHLSDEELEPDDDIAPEDNSPEAQKARLKVMQQEFAEEHKKKTEKLKPRIIGCIWVRSAHGGQDQCSPIVWEMLSARAMIFSSPITQVLDDPEDEKVEPTNNLSTKKIKITEDGVKELIRLIHGNPNSKKFLSSEFAAYRKQKYGEEEGYQEFMLITTKIKEIAEYKQCTEEGPMHKIKAWFVKPEILEKYGLSNLPTINTWEYVLNPKIVASELITKKQISTPISAKKVAITEDAMPDLIRLVHGNMRNRQFLVEEFRTFRKNTYGDLPGFQEFHHIGSTILKIAEYKKSEENGPLKGKSAYFVHDHILKQYNMEDLPLPNTWSYHAVEKKKVALTSEKLNKSITKSDLKESKETTIQQPSAGPLTKFAVKITDDERQAKNHVNSPSTSMSIKKSPAIQKKRVQLIMSVPRGESISESKKSLLISQFLQQNKSTDKTESTQKTADQDKNDDVILID</sequence>
<feature type="region of interest" description="Disordered" evidence="7">
    <location>
        <begin position="246"/>
        <end position="429"/>
    </location>
</feature>
<dbReference type="Pfam" id="PF11600">
    <property type="entry name" value="CAF1A_acidic"/>
    <property type="match status" value="1"/>
</dbReference>
<evidence type="ECO:0000256" key="4">
    <source>
        <dbReference type="ARBA" id="ARBA00023186"/>
    </source>
</evidence>
<feature type="compositionally biased region" description="Low complexity" evidence="7">
    <location>
        <begin position="33"/>
        <end position="44"/>
    </location>
</feature>
<keyword evidence="6" id="KW-0539">Nucleus</keyword>
<keyword evidence="3" id="KW-0227">DNA damage</keyword>
<dbReference type="EMBL" id="UFQT01000878">
    <property type="protein sequence ID" value="SSX27780.1"/>
    <property type="molecule type" value="Genomic_DNA"/>
</dbReference>
<feature type="region of interest" description="Disordered" evidence="7">
    <location>
        <begin position="991"/>
        <end position="1010"/>
    </location>
</feature>
<feature type="compositionally biased region" description="Basic and acidic residues" evidence="7">
    <location>
        <begin position="588"/>
        <end position="597"/>
    </location>
</feature>
<dbReference type="GO" id="GO:0006334">
    <property type="term" value="P:nucleosome assembly"/>
    <property type="evidence" value="ECO:0007669"/>
    <property type="project" value="TreeGrafter"/>
</dbReference>
<gene>
    <name evidence="10" type="primary">CSON014838</name>
</gene>
<dbReference type="GO" id="GO:0005634">
    <property type="term" value="C:nucleus"/>
    <property type="evidence" value="ECO:0007669"/>
    <property type="project" value="UniProtKB-SubCell"/>
</dbReference>
<evidence type="ECO:0000313" key="11">
    <source>
        <dbReference type="EMBL" id="SSX27780.1"/>
    </source>
</evidence>
<dbReference type="VEuPathDB" id="VectorBase:CSON014838"/>
<reference evidence="10" key="1">
    <citation type="submission" date="2018-04" db="EMBL/GenBank/DDBJ databases">
        <authorList>
            <person name="Go L.Y."/>
            <person name="Mitchell J.A."/>
        </authorList>
    </citation>
    <scope>NUCLEOTIDE SEQUENCE</scope>
    <source>
        <tissue evidence="10">Whole organism</tissue>
    </source>
</reference>
<name>A0A336L2K3_CULSO</name>
<dbReference type="GO" id="GO:0006281">
    <property type="term" value="P:DNA repair"/>
    <property type="evidence" value="ECO:0007669"/>
    <property type="project" value="UniProtKB-KW"/>
</dbReference>
<organism evidence="10">
    <name type="scientific">Culicoides sonorensis</name>
    <name type="common">Biting midge</name>
    <dbReference type="NCBI Taxonomy" id="179676"/>
    <lineage>
        <taxon>Eukaryota</taxon>
        <taxon>Metazoa</taxon>
        <taxon>Ecdysozoa</taxon>
        <taxon>Arthropoda</taxon>
        <taxon>Hexapoda</taxon>
        <taxon>Insecta</taxon>
        <taxon>Pterygota</taxon>
        <taxon>Neoptera</taxon>
        <taxon>Endopterygota</taxon>
        <taxon>Diptera</taxon>
        <taxon>Nematocera</taxon>
        <taxon>Chironomoidea</taxon>
        <taxon>Ceratopogonidae</taxon>
        <taxon>Ceratopogoninae</taxon>
        <taxon>Culicoides</taxon>
        <taxon>Monoculicoides</taxon>
    </lineage>
</organism>
<dbReference type="InterPro" id="IPR021644">
    <property type="entry name" value="CAF-1_p150_acidic"/>
</dbReference>
<evidence type="ECO:0000256" key="2">
    <source>
        <dbReference type="ARBA" id="ARBA00022705"/>
    </source>
</evidence>
<dbReference type="Pfam" id="PF12253">
    <property type="entry name" value="CAF1A_dimeriz"/>
    <property type="match status" value="1"/>
</dbReference>
<dbReference type="EMBL" id="UFQS01000878">
    <property type="protein sequence ID" value="SSX07440.1"/>
    <property type="molecule type" value="Genomic_DNA"/>
</dbReference>
<feature type="compositionally biased region" description="Basic residues" evidence="7">
    <location>
        <begin position="119"/>
        <end position="132"/>
    </location>
</feature>
<dbReference type="AlphaFoldDB" id="A0A336L2K3"/>
<dbReference type="PANTHER" id="PTHR15272:SF0">
    <property type="entry name" value="CHROMATIN ASSEMBLY FACTOR 1 SUBUNIT A"/>
    <property type="match status" value="1"/>
</dbReference>
<feature type="domain" description="Chromatin assembly factor 1 subunit A dimerization" evidence="9">
    <location>
        <begin position="532"/>
        <end position="602"/>
    </location>
</feature>
<evidence type="ECO:0000256" key="3">
    <source>
        <dbReference type="ARBA" id="ARBA00022763"/>
    </source>
</evidence>
<keyword evidence="4" id="KW-0143">Chaperone</keyword>
<evidence type="ECO:0000259" key="8">
    <source>
        <dbReference type="Pfam" id="PF11600"/>
    </source>
</evidence>
<accession>A0A336L2K3</accession>
<feature type="region of interest" description="Disordered" evidence="7">
    <location>
        <begin position="1043"/>
        <end position="1070"/>
    </location>
</feature>
<feature type="domain" description="Chromatin assembly factor 1 p150 subunit acidic region" evidence="8">
    <location>
        <begin position="297"/>
        <end position="448"/>
    </location>
</feature>
<feature type="region of interest" description="Disordered" evidence="7">
    <location>
        <begin position="573"/>
        <end position="638"/>
    </location>
</feature>
<feature type="compositionally biased region" description="Basic and acidic residues" evidence="7">
    <location>
        <begin position="274"/>
        <end position="400"/>
    </location>
</feature>
<feature type="region of interest" description="Disordered" evidence="7">
    <location>
        <begin position="1"/>
        <end position="60"/>
    </location>
</feature>
<feature type="compositionally biased region" description="Polar residues" evidence="7">
    <location>
        <begin position="995"/>
        <end position="1006"/>
    </location>
</feature>
<evidence type="ECO:0000256" key="7">
    <source>
        <dbReference type="SAM" id="MobiDB-lite"/>
    </source>
</evidence>
<evidence type="ECO:0000313" key="10">
    <source>
        <dbReference type="EMBL" id="SSX07440.1"/>
    </source>
</evidence>
<dbReference type="GO" id="GO:0033186">
    <property type="term" value="C:CAF-1 complex"/>
    <property type="evidence" value="ECO:0007669"/>
    <property type="project" value="TreeGrafter"/>
</dbReference>
<comment type="subcellular location">
    <subcellularLocation>
        <location evidence="1">Nucleus</location>
    </subcellularLocation>
</comment>
<evidence type="ECO:0000256" key="5">
    <source>
        <dbReference type="ARBA" id="ARBA00023204"/>
    </source>
</evidence>
<evidence type="ECO:0000256" key="1">
    <source>
        <dbReference type="ARBA" id="ARBA00004123"/>
    </source>
</evidence>
<dbReference type="InterPro" id="IPR022043">
    <property type="entry name" value="CAF1A_DD"/>
</dbReference>
<dbReference type="GO" id="GO:0006260">
    <property type="term" value="P:DNA replication"/>
    <property type="evidence" value="ECO:0007669"/>
    <property type="project" value="UniProtKB-KW"/>
</dbReference>
<feature type="compositionally biased region" description="Basic and acidic residues" evidence="7">
    <location>
        <begin position="1047"/>
        <end position="1070"/>
    </location>
</feature>
<feature type="compositionally biased region" description="Acidic residues" evidence="7">
    <location>
        <begin position="619"/>
        <end position="633"/>
    </location>
</feature>
<feature type="region of interest" description="Disordered" evidence="7">
    <location>
        <begin position="80"/>
        <end position="132"/>
    </location>
</feature>
<evidence type="ECO:0000259" key="9">
    <source>
        <dbReference type="Pfam" id="PF12253"/>
    </source>
</evidence>
<feature type="compositionally biased region" description="Polar residues" evidence="7">
    <location>
        <begin position="246"/>
        <end position="265"/>
    </location>
</feature>
<protein>
    <submittedName>
        <fullName evidence="10">CSON014838 protein</fullName>
    </submittedName>
</protein>
<feature type="compositionally biased region" description="Acidic residues" evidence="7">
    <location>
        <begin position="598"/>
        <end position="607"/>
    </location>
</feature>
<keyword evidence="5" id="KW-0234">DNA repair</keyword>
<reference evidence="11" key="2">
    <citation type="submission" date="2018-07" db="EMBL/GenBank/DDBJ databases">
        <authorList>
            <person name="Quirk P.G."/>
            <person name="Krulwich T.A."/>
        </authorList>
    </citation>
    <scope>NUCLEOTIDE SEQUENCE</scope>
</reference>
<dbReference type="PANTHER" id="PTHR15272">
    <property type="entry name" value="CHROMATIN ASSEMBLY FACTOR 1 SUBUNIT A CAF-1 SUBUNIT A"/>
    <property type="match status" value="1"/>
</dbReference>